<dbReference type="InterPro" id="IPR023797">
    <property type="entry name" value="RNA3'_phos_cyclase_dom"/>
</dbReference>
<feature type="domain" description="RNA 3'-terminal phosphate cyclase" evidence="7">
    <location>
        <begin position="76"/>
        <end position="397"/>
    </location>
</feature>
<dbReference type="InterPro" id="IPR000228">
    <property type="entry name" value="RNA3'_term_phos_cyc"/>
</dbReference>
<dbReference type="GO" id="GO:0003963">
    <property type="term" value="F:RNA-3'-phosphate cyclase activity"/>
    <property type="evidence" value="ECO:0007669"/>
    <property type="project" value="UniProtKB-UniRule"/>
</dbReference>
<reference evidence="9 10" key="1">
    <citation type="submission" date="2019-08" db="EMBL/GenBank/DDBJ databases">
        <title>Deep-cultivation of Planctomycetes and their phenomic and genomic characterization uncovers novel biology.</title>
        <authorList>
            <person name="Wiegand S."/>
            <person name="Jogler M."/>
            <person name="Boedeker C."/>
            <person name="Pinto D."/>
            <person name="Vollmers J."/>
            <person name="Rivas-Marin E."/>
            <person name="Kohn T."/>
            <person name="Peeters S.H."/>
            <person name="Heuer A."/>
            <person name="Rast P."/>
            <person name="Oberbeckmann S."/>
            <person name="Bunk B."/>
            <person name="Jeske O."/>
            <person name="Meyerdierks A."/>
            <person name="Storesund J.E."/>
            <person name="Kallscheuer N."/>
            <person name="Luecker S."/>
            <person name="Lage O.M."/>
            <person name="Pohl T."/>
            <person name="Merkel B.J."/>
            <person name="Hornburger P."/>
            <person name="Mueller R.-W."/>
            <person name="Bruemmer F."/>
            <person name="Labrenz M."/>
            <person name="Spormann A.M."/>
            <person name="Op den Camp H."/>
            <person name="Overmann J."/>
            <person name="Amann R."/>
            <person name="Jetten M.S.M."/>
            <person name="Mascher T."/>
            <person name="Medema M.H."/>
            <person name="Devos D.P."/>
            <person name="Kaster A.-K."/>
            <person name="Ovreas L."/>
            <person name="Rohde M."/>
            <person name="Galperin M.Y."/>
            <person name="Jogler C."/>
        </authorList>
    </citation>
    <scope>NUCLEOTIDE SEQUENCE [LARGE SCALE GENOMIC DNA]</scope>
    <source>
        <strain evidence="9 10">OJF2</strain>
    </source>
</reference>
<sequence length="412" mass="43860">MDGQRERDEADIILPGPSREPRRWFTHGGHAPLPAPVRVSWLRRPRSGRPGGPAPVSSAGEPSRGEAPVVIDGSRGEGGGQILRTALTLSLLTGRAFRMTKIRANRDKPGLRPQHLKAVEAAALLGGEASGAEVGSRELVFRPRPYEPRDLKLDIGTAGSAALVLQTLHLPLAMRAETAVRVVITGGTFNPKAPAFPFLEETWRAHLSRLGLSVALAMPAAGFYPRGGGRLEAWIEPGRPAARALPDRGRLRRIRGVAGVCNLGEGIAARMRDRALQQLEDSGLNSDIEIDAVRWPGPGQGAAVAIWAEHEDAAPATFVGLGERGKPAEAVADEAVEDLLGFEAVEPAAVDPHSADQVLLPLALAEGPSSYSVSVVTEHLRTNAATVRLFLDREIAIDEPDDPGLPARVTIR</sequence>
<dbReference type="InterPro" id="IPR036553">
    <property type="entry name" value="RPTC_insert"/>
</dbReference>
<dbReference type="GO" id="GO:0000166">
    <property type="term" value="F:nucleotide binding"/>
    <property type="evidence" value="ECO:0007669"/>
    <property type="project" value="UniProtKB-KW"/>
</dbReference>
<dbReference type="NCBIfam" id="TIGR03399">
    <property type="entry name" value="RNA_3prim_cycl"/>
    <property type="match status" value="1"/>
</dbReference>
<feature type="region of interest" description="Disordered" evidence="6">
    <location>
        <begin position="1"/>
        <end position="77"/>
    </location>
</feature>
<dbReference type="KEGG" id="agv:OJF2_06120"/>
<evidence type="ECO:0000256" key="6">
    <source>
        <dbReference type="SAM" id="MobiDB-lite"/>
    </source>
</evidence>
<dbReference type="PANTHER" id="PTHR11096:SF0">
    <property type="entry name" value="RNA 3'-TERMINAL PHOSPHATE CYCLASE"/>
    <property type="match status" value="1"/>
</dbReference>
<dbReference type="EC" id="6.5.1.4" evidence="5"/>
<feature type="compositionally biased region" description="Basic and acidic residues" evidence="6">
    <location>
        <begin position="1"/>
        <end position="10"/>
    </location>
</feature>
<keyword evidence="3" id="KW-0547">Nucleotide-binding</keyword>
<dbReference type="InterPro" id="IPR037136">
    <property type="entry name" value="RNA3'_phos_cyclase_dom_sf"/>
</dbReference>
<comment type="similarity">
    <text evidence="1">Belongs to the RNA 3'-terminal cyclase family. Type 1 subfamily.</text>
</comment>
<evidence type="ECO:0000259" key="7">
    <source>
        <dbReference type="Pfam" id="PF01137"/>
    </source>
</evidence>
<evidence type="ECO:0000313" key="9">
    <source>
        <dbReference type="EMBL" id="QEH32143.1"/>
    </source>
</evidence>
<dbReference type="Pfam" id="PF05189">
    <property type="entry name" value="RTC_insert"/>
    <property type="match status" value="1"/>
</dbReference>
<protein>
    <recommendedName>
        <fullName evidence="5">RNA 3'-terminal phosphate cyclase</fullName>
        <ecNumber evidence="5">6.5.1.4</ecNumber>
    </recommendedName>
</protein>
<dbReference type="Gene3D" id="3.65.10.20">
    <property type="entry name" value="RNA 3'-terminal phosphate cyclase domain"/>
    <property type="match status" value="1"/>
</dbReference>
<dbReference type="InterPro" id="IPR017770">
    <property type="entry name" value="RNA3'_term_phos_cyc_type_1"/>
</dbReference>
<organism evidence="9 10">
    <name type="scientific">Aquisphaera giovannonii</name>
    <dbReference type="NCBI Taxonomy" id="406548"/>
    <lineage>
        <taxon>Bacteria</taxon>
        <taxon>Pseudomonadati</taxon>
        <taxon>Planctomycetota</taxon>
        <taxon>Planctomycetia</taxon>
        <taxon>Isosphaerales</taxon>
        <taxon>Isosphaeraceae</taxon>
        <taxon>Aquisphaera</taxon>
    </lineage>
</organism>
<keyword evidence="10" id="KW-1185">Reference proteome</keyword>
<evidence type="ECO:0000256" key="4">
    <source>
        <dbReference type="ARBA" id="ARBA00024481"/>
    </source>
</evidence>
<comment type="catalytic activity">
    <reaction evidence="4">
        <text>a 3'-end 3'-phospho-ribonucleotide-RNA + ATP = a 3'-end 2',3'-cyclophospho-ribonucleotide-RNA + AMP + diphosphate</text>
        <dbReference type="Rhea" id="RHEA:23976"/>
        <dbReference type="Rhea" id="RHEA-COMP:10463"/>
        <dbReference type="Rhea" id="RHEA-COMP:10464"/>
        <dbReference type="ChEBI" id="CHEBI:30616"/>
        <dbReference type="ChEBI" id="CHEBI:33019"/>
        <dbReference type="ChEBI" id="CHEBI:83062"/>
        <dbReference type="ChEBI" id="CHEBI:83064"/>
        <dbReference type="ChEBI" id="CHEBI:456215"/>
        <dbReference type="EC" id="6.5.1.4"/>
    </reaction>
</comment>
<keyword evidence="2 9" id="KW-0436">Ligase</keyword>
<evidence type="ECO:0000256" key="5">
    <source>
        <dbReference type="NCBIfam" id="TIGR03399"/>
    </source>
</evidence>
<dbReference type="PIRSF" id="PIRSF005378">
    <property type="entry name" value="RNA3'_term_phos_cycl_euk"/>
    <property type="match status" value="1"/>
</dbReference>
<gene>
    <name evidence="9" type="primary">rtcA</name>
    <name evidence="9" type="ORF">OJF2_06120</name>
</gene>
<dbReference type="Proteomes" id="UP000324233">
    <property type="component" value="Chromosome"/>
</dbReference>
<dbReference type="EMBL" id="CP042997">
    <property type="protein sequence ID" value="QEH32143.1"/>
    <property type="molecule type" value="Genomic_DNA"/>
</dbReference>
<feature type="domain" description="RNA 3'-terminal phosphate cyclase insert" evidence="8">
    <location>
        <begin position="247"/>
        <end position="341"/>
    </location>
</feature>
<dbReference type="SUPFAM" id="SSF55205">
    <property type="entry name" value="EPT/RTPC-like"/>
    <property type="match status" value="1"/>
</dbReference>
<dbReference type="OrthoDB" id="9789235at2"/>
<dbReference type="InterPro" id="IPR013791">
    <property type="entry name" value="RNA3'-term_phos_cycl_insert"/>
</dbReference>
<dbReference type="InterPro" id="IPR013792">
    <property type="entry name" value="RNA3'P_cycl/enolpyr_Trfase_a/b"/>
</dbReference>
<evidence type="ECO:0000256" key="2">
    <source>
        <dbReference type="ARBA" id="ARBA00022598"/>
    </source>
</evidence>
<dbReference type="GO" id="GO:0006396">
    <property type="term" value="P:RNA processing"/>
    <property type="evidence" value="ECO:0007669"/>
    <property type="project" value="UniProtKB-UniRule"/>
</dbReference>
<dbReference type="Gene3D" id="3.30.360.20">
    <property type="entry name" value="RNA 3'-terminal phosphate cyclase, insert domain"/>
    <property type="match status" value="1"/>
</dbReference>
<evidence type="ECO:0000313" key="10">
    <source>
        <dbReference type="Proteomes" id="UP000324233"/>
    </source>
</evidence>
<evidence type="ECO:0000256" key="1">
    <source>
        <dbReference type="ARBA" id="ARBA00009206"/>
    </source>
</evidence>
<accession>A0A5B9VUS4</accession>
<dbReference type="Pfam" id="PF01137">
    <property type="entry name" value="RTC"/>
    <property type="match status" value="1"/>
</dbReference>
<dbReference type="AlphaFoldDB" id="A0A5B9VUS4"/>
<evidence type="ECO:0000256" key="3">
    <source>
        <dbReference type="ARBA" id="ARBA00022741"/>
    </source>
</evidence>
<name>A0A5B9VUS4_9BACT</name>
<dbReference type="PANTHER" id="PTHR11096">
    <property type="entry name" value="RNA 3' TERMINAL PHOSPHATE CYCLASE"/>
    <property type="match status" value="1"/>
</dbReference>
<evidence type="ECO:0000259" key="8">
    <source>
        <dbReference type="Pfam" id="PF05189"/>
    </source>
</evidence>
<proteinExistence type="inferred from homology"/>